<keyword evidence="5 8" id="KW-0812">Transmembrane</keyword>
<feature type="transmembrane region" description="Helical" evidence="8">
    <location>
        <begin position="250"/>
        <end position="271"/>
    </location>
</feature>
<organism evidence="10">
    <name type="scientific">Candidatus Methanogaster sp. ANME-2c ERB4</name>
    <dbReference type="NCBI Taxonomy" id="2759911"/>
    <lineage>
        <taxon>Archaea</taxon>
        <taxon>Methanobacteriati</taxon>
        <taxon>Methanobacteriota</taxon>
        <taxon>Stenosarchaea group</taxon>
        <taxon>Methanomicrobia</taxon>
        <taxon>Methanosarcinales</taxon>
        <taxon>ANME-2 cluster</taxon>
        <taxon>Candidatus Methanogasteraceae</taxon>
        <taxon>Candidatus Methanogaster</taxon>
    </lineage>
</organism>
<dbReference type="PANTHER" id="PTHR33908:SF11">
    <property type="entry name" value="MEMBRANE PROTEIN"/>
    <property type="match status" value="1"/>
</dbReference>
<evidence type="ECO:0000256" key="6">
    <source>
        <dbReference type="ARBA" id="ARBA00022989"/>
    </source>
</evidence>
<dbReference type="GO" id="GO:0005886">
    <property type="term" value="C:plasma membrane"/>
    <property type="evidence" value="ECO:0007669"/>
    <property type="project" value="UniProtKB-SubCell"/>
</dbReference>
<comment type="subcellular location">
    <subcellularLocation>
        <location evidence="1">Cell membrane</location>
        <topology evidence="1">Multi-pass membrane protein</topology>
    </subcellularLocation>
</comment>
<feature type="domain" description="Glycosyltransferase RgtA/B/C/D-like" evidence="9">
    <location>
        <begin position="16"/>
        <end position="156"/>
    </location>
</feature>
<evidence type="ECO:0000256" key="8">
    <source>
        <dbReference type="SAM" id="Phobius"/>
    </source>
</evidence>
<reference evidence="10" key="1">
    <citation type="submission" date="2020-06" db="EMBL/GenBank/DDBJ databases">
        <title>Unique genomic features of the anaerobic methanotrophic archaea.</title>
        <authorList>
            <person name="Chadwick G.L."/>
            <person name="Skennerton C.T."/>
            <person name="Laso-Perez R."/>
            <person name="Leu A.O."/>
            <person name="Speth D.R."/>
            <person name="Yu H."/>
            <person name="Morgan-Lang C."/>
            <person name="Hatzenpichler R."/>
            <person name="Goudeau D."/>
            <person name="Malmstrom R."/>
            <person name="Brazelton W.J."/>
            <person name="Woyke T."/>
            <person name="Hallam S.J."/>
            <person name="Tyson G.W."/>
            <person name="Wegener G."/>
            <person name="Boetius A."/>
            <person name="Orphan V."/>
        </authorList>
    </citation>
    <scope>NUCLEOTIDE SEQUENCE</scope>
</reference>
<feature type="transmembrane region" description="Helical" evidence="8">
    <location>
        <begin position="292"/>
        <end position="314"/>
    </location>
</feature>
<accession>A0A7G9Y176</accession>
<dbReference type="EMBL" id="MT630670">
    <property type="protein sequence ID" value="QNO41760.1"/>
    <property type="molecule type" value="Genomic_DNA"/>
</dbReference>
<evidence type="ECO:0000256" key="2">
    <source>
        <dbReference type="ARBA" id="ARBA00022475"/>
    </source>
</evidence>
<proteinExistence type="predicted"/>
<evidence type="ECO:0000256" key="7">
    <source>
        <dbReference type="ARBA" id="ARBA00023136"/>
    </source>
</evidence>
<name>A0A7G9Y176_9EURY</name>
<dbReference type="AlphaFoldDB" id="A0A7G9Y176"/>
<feature type="transmembrane region" description="Helical" evidence="8">
    <location>
        <begin position="226"/>
        <end position="244"/>
    </location>
</feature>
<feature type="transmembrane region" description="Helical" evidence="8">
    <location>
        <begin position="33"/>
        <end position="51"/>
    </location>
</feature>
<dbReference type="GO" id="GO:0016763">
    <property type="term" value="F:pentosyltransferase activity"/>
    <property type="evidence" value="ECO:0007669"/>
    <property type="project" value="TreeGrafter"/>
</dbReference>
<dbReference type="GO" id="GO:0008610">
    <property type="term" value="P:lipid biosynthetic process"/>
    <property type="evidence" value="ECO:0007669"/>
    <property type="project" value="UniProtKB-ARBA"/>
</dbReference>
<gene>
    <name evidence="10" type="ORF">PIKABMHP_00001</name>
</gene>
<evidence type="ECO:0000259" key="9">
    <source>
        <dbReference type="Pfam" id="PF13231"/>
    </source>
</evidence>
<feature type="transmembrane region" description="Helical" evidence="8">
    <location>
        <begin position="187"/>
        <end position="214"/>
    </location>
</feature>
<keyword evidence="2" id="KW-1003">Cell membrane</keyword>
<keyword evidence="7 8" id="KW-0472">Membrane</keyword>
<evidence type="ECO:0000256" key="1">
    <source>
        <dbReference type="ARBA" id="ARBA00004651"/>
    </source>
</evidence>
<evidence type="ECO:0000256" key="3">
    <source>
        <dbReference type="ARBA" id="ARBA00022676"/>
    </source>
</evidence>
<dbReference type="Pfam" id="PF13231">
    <property type="entry name" value="PMT_2"/>
    <property type="match status" value="1"/>
</dbReference>
<evidence type="ECO:0000313" key="10">
    <source>
        <dbReference type="EMBL" id="QNO41760.1"/>
    </source>
</evidence>
<dbReference type="InterPro" id="IPR038731">
    <property type="entry name" value="RgtA/B/C-like"/>
</dbReference>
<feature type="transmembrane region" description="Helical" evidence="8">
    <location>
        <begin position="148"/>
        <end position="167"/>
    </location>
</feature>
<protein>
    <recommendedName>
        <fullName evidence="9">Glycosyltransferase RgtA/B/C/D-like domain-containing protein</fullName>
    </recommendedName>
</protein>
<keyword evidence="6 8" id="KW-1133">Transmembrane helix</keyword>
<keyword evidence="3" id="KW-0328">Glycosyltransferase</keyword>
<evidence type="ECO:0000256" key="5">
    <source>
        <dbReference type="ARBA" id="ARBA00022692"/>
    </source>
</evidence>
<feature type="transmembrane region" description="Helical" evidence="8">
    <location>
        <begin position="57"/>
        <end position="75"/>
    </location>
</feature>
<feature type="transmembrane region" description="Helical" evidence="8">
    <location>
        <begin position="112"/>
        <end position="136"/>
    </location>
</feature>
<sequence>MPSGMPYTRAILNTSLIALSFKIFGISEFSARIVSVIFGTLTIPLVYLVGAKVANKRVGLLAALLITFSVWQIVWAREARMYAQFQFFYLLTAYLFYSGVDKKNLKTLSFSAVAFICAWFSHVLALTFLPVAVIYTLLYKREILKNRYFIFGTLLSAGLALLYMIVTGKTPFGYIPSSAPMWGQHPFYFYAITSDLIILFLLVCISGVVPVLLWRSVPIKNRNGNPYLLLNFFIPFIILSIFTWKTSRYAFHIFPFLVLSASYAIDLYIIRKVINEDACTRISNKFKIKKELVKNSTFAFLFIMVVLLLVQITLSIDAFYISQKDHGDVPGVCHSNWKKGCDFVEDRLVERDKIMTTVSLAPLYYLGREDYFIRQKEYSGIINNEGQLVDMYTGDSIILTTYDSFTEVVNNDRGWVIADYRIDAYFTDPRVREYIRNNMTFHQNGSDDTIKVYSWNN</sequence>
<keyword evidence="4" id="KW-0808">Transferase</keyword>
<evidence type="ECO:0000256" key="4">
    <source>
        <dbReference type="ARBA" id="ARBA00022679"/>
    </source>
</evidence>
<dbReference type="InterPro" id="IPR050297">
    <property type="entry name" value="LipidA_mod_glycosyltrf_83"/>
</dbReference>
<dbReference type="PANTHER" id="PTHR33908">
    <property type="entry name" value="MANNOSYLTRANSFERASE YKCB-RELATED"/>
    <property type="match status" value="1"/>
</dbReference>